<keyword evidence="1" id="KW-0732">Signal</keyword>
<comment type="caution">
    <text evidence="2">The sequence shown here is derived from an EMBL/GenBank/DDBJ whole genome shotgun (WGS) entry which is preliminary data.</text>
</comment>
<sequence>MTLRTSLATAAVLLFAAPAFADPPDFDRPGAGFATTVLPAGTLALEQGLPTYERQRQDGYLDRTYTADSLIRLGLGGPIELQVGGSAWNRLEERGAGSRRHAVGHGDTSVGMKWAPEGSADAGTFSWAALGTVTFANGDKDFGNGAREVSLGSTMQWKPDDAKQITLFANLDRLKGRNTWTLAPTFGRKFGENLLAYVETDVIHDAEDGNELQAGGGIAYDIGDHVQLDAYALHRIGRHGPSMLAGLGISMFFGRKG</sequence>
<reference evidence="2 3" key="1">
    <citation type="journal article" date="2011" name="Curr. Microbiol.">
        <title>Luteibacter jiangsuensis sp. nov.: a methamidophos-degrading bacterium isolated from a methamidophos-manufacturing factory.</title>
        <authorList>
            <person name="Wang L."/>
            <person name="Wang G.L."/>
            <person name="Li S.P."/>
            <person name="Jiang J.D."/>
        </authorList>
    </citation>
    <scope>NUCLEOTIDE SEQUENCE [LARGE SCALE GENOMIC DNA]</scope>
    <source>
        <strain evidence="2 3">CGMCC 1.10133</strain>
    </source>
</reference>
<evidence type="ECO:0000256" key="1">
    <source>
        <dbReference type="SAM" id="SignalP"/>
    </source>
</evidence>
<proteinExistence type="predicted"/>
<accession>A0ABX0Q7N2</accession>
<protein>
    <submittedName>
        <fullName evidence="2">Transporter</fullName>
    </submittedName>
</protein>
<feature type="signal peptide" evidence="1">
    <location>
        <begin position="1"/>
        <end position="21"/>
    </location>
</feature>
<evidence type="ECO:0000313" key="2">
    <source>
        <dbReference type="EMBL" id="NID06397.1"/>
    </source>
</evidence>
<dbReference type="Proteomes" id="UP001429601">
    <property type="component" value="Unassembled WGS sequence"/>
</dbReference>
<name>A0ABX0Q7N2_9GAMM</name>
<dbReference type="RefSeq" id="WP_167128708.1">
    <property type="nucleotide sequence ID" value="NZ_JAAQQR010000008.1"/>
</dbReference>
<evidence type="ECO:0000313" key="3">
    <source>
        <dbReference type="Proteomes" id="UP001429601"/>
    </source>
</evidence>
<organism evidence="2 3">
    <name type="scientific">Luteibacter jiangsuensis</name>
    <dbReference type="NCBI Taxonomy" id="637577"/>
    <lineage>
        <taxon>Bacteria</taxon>
        <taxon>Pseudomonadati</taxon>
        <taxon>Pseudomonadota</taxon>
        <taxon>Gammaproteobacteria</taxon>
        <taxon>Lysobacterales</taxon>
        <taxon>Rhodanobacteraceae</taxon>
        <taxon>Luteibacter</taxon>
    </lineage>
</organism>
<keyword evidence="3" id="KW-1185">Reference proteome</keyword>
<dbReference type="InterPro" id="IPR025737">
    <property type="entry name" value="FApF"/>
</dbReference>
<gene>
    <name evidence="2" type="ORF">HBF26_15995</name>
</gene>
<dbReference type="Pfam" id="PF13557">
    <property type="entry name" value="Phenol_MetA_deg"/>
    <property type="match status" value="1"/>
</dbReference>
<feature type="chain" id="PRO_5047465120" evidence="1">
    <location>
        <begin position="22"/>
        <end position="257"/>
    </location>
</feature>
<dbReference type="EMBL" id="JAAQQR010000008">
    <property type="protein sequence ID" value="NID06397.1"/>
    <property type="molecule type" value="Genomic_DNA"/>
</dbReference>